<dbReference type="PROSITE" id="PS51257">
    <property type="entry name" value="PROKAR_LIPOPROTEIN"/>
    <property type="match status" value="1"/>
</dbReference>
<proteinExistence type="predicted"/>
<comment type="caution">
    <text evidence="2">The sequence shown here is derived from an EMBL/GenBank/DDBJ whole genome shotgun (WGS) entry which is preliminary data.</text>
</comment>
<evidence type="ECO:0000313" key="3">
    <source>
        <dbReference type="Proteomes" id="UP000622475"/>
    </source>
</evidence>
<evidence type="ECO:0000256" key="1">
    <source>
        <dbReference type="SAM" id="SignalP"/>
    </source>
</evidence>
<dbReference type="AlphaFoldDB" id="A0A929L4Y5"/>
<feature type="signal peptide" evidence="1">
    <location>
        <begin position="1"/>
        <end position="19"/>
    </location>
</feature>
<evidence type="ECO:0008006" key="4">
    <source>
        <dbReference type="Google" id="ProtNLM"/>
    </source>
</evidence>
<organism evidence="2 3">
    <name type="scientific">Mucilaginibacter myungsuensis</name>
    <dbReference type="NCBI Taxonomy" id="649104"/>
    <lineage>
        <taxon>Bacteria</taxon>
        <taxon>Pseudomonadati</taxon>
        <taxon>Bacteroidota</taxon>
        <taxon>Sphingobacteriia</taxon>
        <taxon>Sphingobacteriales</taxon>
        <taxon>Sphingobacteriaceae</taxon>
        <taxon>Mucilaginibacter</taxon>
    </lineage>
</organism>
<dbReference type="SUPFAM" id="SSF63825">
    <property type="entry name" value="YWTD domain"/>
    <property type="match status" value="1"/>
</dbReference>
<dbReference type="Proteomes" id="UP000622475">
    <property type="component" value="Unassembled WGS sequence"/>
</dbReference>
<reference evidence="2" key="1">
    <citation type="submission" date="2020-10" db="EMBL/GenBank/DDBJ databases">
        <title>Mucilaginibacter mali sp. nov., isolated from rhizosphere soil of apple orchard.</title>
        <authorList>
            <person name="Lee J.-S."/>
            <person name="Kim H.S."/>
            <person name="Kim J.-S."/>
        </authorList>
    </citation>
    <scope>NUCLEOTIDE SEQUENCE</scope>
    <source>
        <strain evidence="2">KCTC 22746</strain>
    </source>
</reference>
<accession>A0A929L4Y5</accession>
<protein>
    <recommendedName>
        <fullName evidence="4">Lipoprotein</fullName>
    </recommendedName>
</protein>
<gene>
    <name evidence="2" type="ORF">IRJ16_19595</name>
</gene>
<dbReference type="EMBL" id="JADFFL010000009">
    <property type="protein sequence ID" value="MBE9664095.1"/>
    <property type="molecule type" value="Genomic_DNA"/>
</dbReference>
<sequence length="336" mass="35690">MKPKLILSALALLSAVALAITSCNKGTTETPTPTPPVTSGTSTSIYYIDTFRIYSTDLSGGNRKLLIDEDLKSQNNYITSFSVMPGSGKLIYGYTTGYQSQPTIIVANADGTGKKVIKTLPAGISLNFVKGLPNDMVYYGTTLYNGATTTKNFYSIKADGTGEANVNSLGSFADVRESSIASSGNGVLSSGYFAKLKDGKFLEQESYQVLENETKADIVGRVILSADATKIAFLRKTATADKYEVRVKDIFTRGTSSTLAYTYTVPTTGPGAIPSVTPDISWVDGSGRLILSYGRFTFPRGVPSDYTYCVIIDPAKGTAGTGWSFTGDGYVGVSAN</sequence>
<name>A0A929L4Y5_9SPHI</name>
<keyword evidence="1" id="KW-0732">Signal</keyword>
<feature type="chain" id="PRO_5036974286" description="Lipoprotein" evidence="1">
    <location>
        <begin position="20"/>
        <end position="336"/>
    </location>
</feature>
<dbReference type="Gene3D" id="2.120.10.30">
    <property type="entry name" value="TolB, C-terminal domain"/>
    <property type="match status" value="1"/>
</dbReference>
<keyword evidence="3" id="KW-1185">Reference proteome</keyword>
<dbReference type="InterPro" id="IPR011042">
    <property type="entry name" value="6-blade_b-propeller_TolB-like"/>
</dbReference>
<evidence type="ECO:0000313" key="2">
    <source>
        <dbReference type="EMBL" id="MBE9664095.1"/>
    </source>
</evidence>
<dbReference type="RefSeq" id="WP_194113339.1">
    <property type="nucleotide sequence ID" value="NZ_JADFFL010000009.1"/>
</dbReference>